<protein>
    <submittedName>
        <fullName evidence="2">PKD domain-containing protein</fullName>
    </submittedName>
</protein>
<dbReference type="InterPro" id="IPR000601">
    <property type="entry name" value="PKD_dom"/>
</dbReference>
<dbReference type="SUPFAM" id="SSF50952">
    <property type="entry name" value="Soluble quinoprotein glucose dehydrogenase"/>
    <property type="match status" value="1"/>
</dbReference>
<dbReference type="InterPro" id="IPR011041">
    <property type="entry name" value="Quinoprot_gluc/sorb_DH_b-prop"/>
</dbReference>
<dbReference type="Pfam" id="PF00801">
    <property type="entry name" value="PKD"/>
    <property type="match status" value="1"/>
</dbReference>
<dbReference type="Proteomes" id="UP000317371">
    <property type="component" value="Unassembled WGS sequence"/>
</dbReference>
<evidence type="ECO:0000259" key="1">
    <source>
        <dbReference type="PROSITE" id="PS50093"/>
    </source>
</evidence>
<name>A0A540VHG0_9CHLR</name>
<sequence>MKCSRRFHLTTRRLSFLWNSWNSVFWPIAFALGLAVLLASSLMMGTGSVAQAQVSPGAGWPPGFSVTTLVDGLDTPTDMAFLPSGEILVAEKGWGSNVDGISRIRLVRGGSLQATPVLTLSTNVYLDSGLLALTLDPHFARNRHFYVWYAIGQNARGWDGTSYNRISRFTFDPATGTASPGSELVILDRIPWAEWHNGGGLHFGPDGYLYIALGDIGEPDRVQDLSTWNGKLLRIRPTDAGYEIPPDNPFRETPGALPEIYALGLRSPYRLAAHPDDGTLYLADVGAQTWEEVNRVQAGANYGWPVREGPCPQGQRQPCESAPTQYTDPILYYAHPPVLGGALTALAFSTGEVYPPEYRGKLFLADFNLQSLQMATLTEDGFALEAFADGAGALTDMEFATGGLYLLNIYRGTIQLLYHSTAANRPPTASLEIAPTLGPPPLVVTFSAAGTHDADDSALWYHWTPEPGGQTWVTTSPVFTHTYTADGSYLATLQVFDARGGASEPVTAQVNVYSGAIPSIHLENLTAPQRQTFQGGDRLRFLAVREGGTSGLDPERPYTWRIDLHHNQHTHPAITGYVGEEGIWTLSRENHGGDWNLWYRFYLTMRTDNGQEIELSREIYPDLSRIRVESQPGEAIFSVNGRQEPAAYIFKAIAGVEQQLEAPPTLLYKDGIGQFAYWTMFATGWPAAASPTETILPTRTLTILPPAGEVVYTAHYTYTRPAYRAFLPRIDQGEGP</sequence>
<evidence type="ECO:0000313" key="2">
    <source>
        <dbReference type="EMBL" id="TQE96194.1"/>
    </source>
</evidence>
<dbReference type="CDD" id="cd00146">
    <property type="entry name" value="PKD"/>
    <property type="match status" value="1"/>
</dbReference>
<dbReference type="EMBL" id="VIGC01000009">
    <property type="protein sequence ID" value="TQE96194.1"/>
    <property type="molecule type" value="Genomic_DNA"/>
</dbReference>
<dbReference type="Gene3D" id="2.60.40.10">
    <property type="entry name" value="Immunoglobulins"/>
    <property type="match status" value="1"/>
</dbReference>
<dbReference type="SUPFAM" id="SSF49299">
    <property type="entry name" value="PKD domain"/>
    <property type="match status" value="1"/>
</dbReference>
<dbReference type="PROSITE" id="PS50093">
    <property type="entry name" value="PKD"/>
    <property type="match status" value="1"/>
</dbReference>
<organism evidence="2 3">
    <name type="scientific">Litorilinea aerophila</name>
    <dbReference type="NCBI Taxonomy" id="1204385"/>
    <lineage>
        <taxon>Bacteria</taxon>
        <taxon>Bacillati</taxon>
        <taxon>Chloroflexota</taxon>
        <taxon>Caldilineae</taxon>
        <taxon>Caldilineales</taxon>
        <taxon>Caldilineaceae</taxon>
        <taxon>Litorilinea</taxon>
    </lineage>
</organism>
<keyword evidence="3" id="KW-1185">Reference proteome</keyword>
<dbReference type="InterPro" id="IPR013783">
    <property type="entry name" value="Ig-like_fold"/>
</dbReference>
<dbReference type="InterPro" id="IPR035986">
    <property type="entry name" value="PKD_dom_sf"/>
</dbReference>
<dbReference type="InterPro" id="IPR022409">
    <property type="entry name" value="PKD/Chitinase_dom"/>
</dbReference>
<dbReference type="InParanoid" id="A0A540VHG0"/>
<comment type="caution">
    <text evidence="2">The sequence shown here is derived from an EMBL/GenBank/DDBJ whole genome shotgun (WGS) entry which is preliminary data.</text>
</comment>
<reference evidence="2 3" key="1">
    <citation type="submission" date="2019-06" db="EMBL/GenBank/DDBJ databases">
        <title>Genome sequence of Litorilinea aerophila BAA-2444.</title>
        <authorList>
            <person name="Maclea K.S."/>
            <person name="Maurais E.G."/>
            <person name="Iannazzi L.C."/>
        </authorList>
    </citation>
    <scope>NUCLEOTIDE SEQUENCE [LARGE SCALE GENOMIC DNA]</scope>
    <source>
        <strain evidence="2 3">ATCC BAA-2444</strain>
    </source>
</reference>
<proteinExistence type="predicted"/>
<dbReference type="InterPro" id="IPR011042">
    <property type="entry name" value="6-blade_b-propeller_TolB-like"/>
</dbReference>
<dbReference type="AlphaFoldDB" id="A0A540VHG0"/>
<dbReference type="PANTHER" id="PTHR19328">
    <property type="entry name" value="HEDGEHOG-INTERACTING PROTEIN"/>
    <property type="match status" value="1"/>
</dbReference>
<dbReference type="Pfam" id="PF07995">
    <property type="entry name" value="GSDH"/>
    <property type="match status" value="1"/>
</dbReference>
<dbReference type="SMART" id="SM00089">
    <property type="entry name" value="PKD"/>
    <property type="match status" value="1"/>
</dbReference>
<feature type="domain" description="PKD" evidence="1">
    <location>
        <begin position="427"/>
        <end position="517"/>
    </location>
</feature>
<gene>
    <name evidence="2" type="ORF">FKZ61_08935</name>
</gene>
<dbReference type="PANTHER" id="PTHR19328:SF13">
    <property type="entry name" value="HIPL1 PROTEIN"/>
    <property type="match status" value="1"/>
</dbReference>
<accession>A0A540VHG0</accession>
<dbReference type="InterPro" id="IPR012938">
    <property type="entry name" value="Glc/Sorbosone_DH"/>
</dbReference>
<dbReference type="OrthoDB" id="9770043at2"/>
<dbReference type="Gene3D" id="2.120.10.30">
    <property type="entry name" value="TolB, C-terminal domain"/>
    <property type="match status" value="1"/>
</dbReference>
<evidence type="ECO:0000313" key="3">
    <source>
        <dbReference type="Proteomes" id="UP000317371"/>
    </source>
</evidence>